<dbReference type="InterPro" id="IPR036423">
    <property type="entry name" value="SOD-like_Cu/Zn_dom_sf"/>
</dbReference>
<evidence type="ECO:0000256" key="6">
    <source>
        <dbReference type="ARBA" id="ARBA00023008"/>
    </source>
</evidence>
<comment type="similarity">
    <text evidence="1 9">Belongs to the Cu-Zn superoxide dismutase family.</text>
</comment>
<dbReference type="PANTHER" id="PTHR10003">
    <property type="entry name" value="SUPEROXIDE DISMUTASE CU-ZN -RELATED"/>
    <property type="match status" value="1"/>
</dbReference>
<keyword evidence="6 9" id="KW-0186">Copper</keyword>
<dbReference type="PRINTS" id="PR00068">
    <property type="entry name" value="CUZNDISMTASE"/>
</dbReference>
<accession>A0A0K8R8A0</accession>
<dbReference type="GO" id="GO:0004784">
    <property type="term" value="F:superoxide dismutase activity"/>
    <property type="evidence" value="ECO:0007669"/>
    <property type="project" value="UniProtKB-EC"/>
</dbReference>
<evidence type="ECO:0000256" key="5">
    <source>
        <dbReference type="ARBA" id="ARBA00023002"/>
    </source>
</evidence>
<comment type="catalytic activity">
    <reaction evidence="8 9">
        <text>2 superoxide + 2 H(+) = H2O2 + O2</text>
        <dbReference type="Rhea" id="RHEA:20696"/>
        <dbReference type="ChEBI" id="CHEBI:15378"/>
        <dbReference type="ChEBI" id="CHEBI:15379"/>
        <dbReference type="ChEBI" id="CHEBI:16240"/>
        <dbReference type="ChEBI" id="CHEBI:18421"/>
        <dbReference type="EC" id="1.15.1.1"/>
    </reaction>
</comment>
<evidence type="ECO:0000256" key="7">
    <source>
        <dbReference type="ARBA" id="ARBA00023157"/>
    </source>
</evidence>
<dbReference type="EMBL" id="GADI01006507">
    <property type="protein sequence ID" value="JAA67301.1"/>
    <property type="molecule type" value="mRNA"/>
</dbReference>
<evidence type="ECO:0000256" key="2">
    <source>
        <dbReference type="ARBA" id="ARBA00022723"/>
    </source>
</evidence>
<dbReference type="Pfam" id="PF00080">
    <property type="entry name" value="Sod_Cu"/>
    <property type="match status" value="1"/>
</dbReference>
<reference evidence="11" key="1">
    <citation type="submission" date="2012-12" db="EMBL/GenBank/DDBJ databases">
        <title>Identification and characterization of a phenylalanine ammonia-lyase gene family in Isatis indigotica Fort.</title>
        <authorList>
            <person name="Liu Q."/>
            <person name="Chen J."/>
            <person name="Zhou X."/>
            <person name="Di P."/>
            <person name="Xiao Y."/>
            <person name="Xuan H."/>
            <person name="Zhang L."/>
            <person name="Chen W."/>
        </authorList>
    </citation>
    <scope>NUCLEOTIDE SEQUENCE</scope>
    <source>
        <tissue evidence="11">Salivary gland</tissue>
    </source>
</reference>
<dbReference type="EC" id="1.15.1.1" evidence="9"/>
<dbReference type="InterPro" id="IPR018152">
    <property type="entry name" value="SOD_Cu/Zn_BS"/>
</dbReference>
<dbReference type="PROSITE" id="PS00332">
    <property type="entry name" value="SOD_CU_ZN_2"/>
    <property type="match status" value="1"/>
</dbReference>
<name>A0A0K8R8A0_IXORI</name>
<organism evidence="11">
    <name type="scientific">Ixodes ricinus</name>
    <name type="common">Common tick</name>
    <name type="synonym">Acarus ricinus</name>
    <dbReference type="NCBI Taxonomy" id="34613"/>
    <lineage>
        <taxon>Eukaryota</taxon>
        <taxon>Metazoa</taxon>
        <taxon>Ecdysozoa</taxon>
        <taxon>Arthropoda</taxon>
        <taxon>Chelicerata</taxon>
        <taxon>Arachnida</taxon>
        <taxon>Acari</taxon>
        <taxon>Parasitiformes</taxon>
        <taxon>Ixodida</taxon>
        <taxon>Ixodoidea</taxon>
        <taxon>Ixodidae</taxon>
        <taxon>Ixodinae</taxon>
        <taxon>Ixodes</taxon>
    </lineage>
</organism>
<protein>
    <recommendedName>
        <fullName evidence="9">Superoxide dismutase [Cu-Zn]</fullName>
        <ecNumber evidence="9">1.15.1.1</ecNumber>
    </recommendedName>
</protein>
<dbReference type="AlphaFoldDB" id="A0A0K8R8A0"/>
<keyword evidence="5 9" id="KW-0560">Oxidoreductase</keyword>
<feature type="domain" description="Superoxide dismutase copper/zinc binding" evidence="10">
    <location>
        <begin position="58"/>
        <end position="189"/>
    </location>
</feature>
<dbReference type="GO" id="GO:0005507">
    <property type="term" value="F:copper ion binding"/>
    <property type="evidence" value="ECO:0007669"/>
    <property type="project" value="InterPro"/>
</dbReference>
<keyword evidence="3 9" id="KW-0862">Zinc</keyword>
<comment type="cofactor">
    <cofactor evidence="9">
        <name>Cu cation</name>
        <dbReference type="ChEBI" id="CHEBI:23378"/>
    </cofactor>
    <text evidence="9">Binds 1 copper ion per subunit.</text>
</comment>
<evidence type="ECO:0000256" key="8">
    <source>
        <dbReference type="ARBA" id="ARBA00049204"/>
    </source>
</evidence>
<keyword evidence="7" id="KW-1015">Disulfide bond</keyword>
<dbReference type="InterPro" id="IPR001424">
    <property type="entry name" value="SOD_Cu_Zn_dom"/>
</dbReference>
<proteinExistence type="evidence at transcript level"/>
<dbReference type="FunFam" id="2.60.40.200:FF:000003">
    <property type="entry name" value="Superoxide dismutase [Cu-Zn], chloroplastic"/>
    <property type="match status" value="1"/>
</dbReference>
<keyword evidence="4" id="KW-0049">Antioxidant</keyword>
<dbReference type="Gene3D" id="2.60.40.200">
    <property type="entry name" value="Superoxide dismutase, copper/zinc binding domain"/>
    <property type="match status" value="1"/>
</dbReference>
<dbReference type="PROSITE" id="PS00087">
    <property type="entry name" value="SOD_CU_ZN_1"/>
    <property type="match status" value="1"/>
</dbReference>
<comment type="cofactor">
    <cofactor evidence="9">
        <name>Zn(2+)</name>
        <dbReference type="ChEBI" id="CHEBI:29105"/>
    </cofactor>
    <text evidence="9">Binds 1 zinc ion per subunit.</text>
</comment>
<dbReference type="SUPFAM" id="SSF49329">
    <property type="entry name" value="Cu,Zn superoxide dismutase-like"/>
    <property type="match status" value="1"/>
</dbReference>
<evidence type="ECO:0000256" key="3">
    <source>
        <dbReference type="ARBA" id="ARBA00022833"/>
    </source>
</evidence>
<comment type="function">
    <text evidence="9">Destroys radicals which are normally produced within the cells and which are toxic to biological systems.</text>
</comment>
<dbReference type="InterPro" id="IPR024134">
    <property type="entry name" value="SOD_Cu/Zn_/chaperone"/>
</dbReference>
<evidence type="ECO:0000256" key="9">
    <source>
        <dbReference type="RuleBase" id="RU000393"/>
    </source>
</evidence>
<sequence length="193" mass="20639">MKAVQIVCRRGRHLSENDGYISYYAFSTAFGTPALDGGRWGVHGGRHLCHQKRQISVAVRFVQTSNWSVEVTVNVTGLPPGSHGFHVHQYGDITKGCASAGGHFNPLSMNHGGPNSVVRHVGDLGNIDADADGIVVICRKYYNLTLHGTHSILGRSIVIHADKDDYGLGGHNDSLTTGHAGARLACCSIVVSQ</sequence>
<evidence type="ECO:0000256" key="1">
    <source>
        <dbReference type="ARBA" id="ARBA00010457"/>
    </source>
</evidence>
<keyword evidence="2 9" id="KW-0479">Metal-binding</keyword>
<evidence type="ECO:0000259" key="10">
    <source>
        <dbReference type="Pfam" id="PF00080"/>
    </source>
</evidence>
<evidence type="ECO:0000256" key="4">
    <source>
        <dbReference type="ARBA" id="ARBA00022862"/>
    </source>
</evidence>
<evidence type="ECO:0000313" key="11">
    <source>
        <dbReference type="EMBL" id="JAA67301.1"/>
    </source>
</evidence>
<dbReference type="CDD" id="cd00305">
    <property type="entry name" value="Cu-Zn_Superoxide_Dismutase"/>
    <property type="match status" value="1"/>
</dbReference>